<evidence type="ECO:0000256" key="1">
    <source>
        <dbReference type="ARBA" id="ARBA00022729"/>
    </source>
</evidence>
<feature type="compositionally biased region" description="Basic and acidic residues" evidence="6">
    <location>
        <begin position="50"/>
        <end position="66"/>
    </location>
</feature>
<dbReference type="Pfam" id="PF05036">
    <property type="entry name" value="SPOR"/>
    <property type="match status" value="1"/>
</dbReference>
<dbReference type="PROSITE" id="PS51724">
    <property type="entry name" value="SPOR"/>
    <property type="match status" value="1"/>
</dbReference>
<dbReference type="SUPFAM" id="SSF50685">
    <property type="entry name" value="Barwin-like endoglucanases"/>
    <property type="match status" value="1"/>
</dbReference>
<dbReference type="InterPro" id="IPR036908">
    <property type="entry name" value="RlpA-like_sf"/>
</dbReference>
<evidence type="ECO:0000256" key="4">
    <source>
        <dbReference type="HAMAP-Rule" id="MF_02071"/>
    </source>
</evidence>
<comment type="caution">
    <text evidence="8">The sequence shown here is derived from an EMBL/GenBank/DDBJ whole genome shotgun (WGS) entry which is preliminary data.</text>
</comment>
<dbReference type="HAMAP" id="MF_02071">
    <property type="entry name" value="RlpA"/>
    <property type="match status" value="1"/>
</dbReference>
<dbReference type="PANTHER" id="PTHR34183">
    <property type="entry name" value="ENDOLYTIC PEPTIDOGLYCAN TRANSGLYCOSYLASE RLPA"/>
    <property type="match status" value="1"/>
</dbReference>
<keyword evidence="2 4" id="KW-0456">Lyase</keyword>
<sequence precursor="true">MKKIINTQVNSSFYKLLSALLFISVLNACSSGRYADKHDSTPTRLPNQAEQKDAIARAEPHSRGGNKDYQVFGKPYKVMNSAQGFQQTGTASWYGNKFHGHYTSNGEIYDMYTMSAAHKNLPLPTYVKVTNTANNKSVIVRVNDRGPFHESRIIDLSYSAAYKLDMLKTGTAEVHIEAITEFDLKTGLVKLPSDDSLLPEANSTVINNEVSIAVNDTGTTPNELITVTSMGIATPYIQVLATSNKQLAIETAEQLTSLYKQATSYPEQDGLYRIQIGPINDLTTLNTLLSALKENGYPNAYPRSSTR</sequence>
<feature type="signal peptide" evidence="4">
    <location>
        <begin position="1"/>
        <end position="35"/>
    </location>
</feature>
<feature type="region of interest" description="Disordered" evidence="6">
    <location>
        <begin position="35"/>
        <end position="66"/>
    </location>
</feature>
<evidence type="ECO:0000259" key="7">
    <source>
        <dbReference type="PROSITE" id="PS51724"/>
    </source>
</evidence>
<dbReference type="InterPro" id="IPR036680">
    <property type="entry name" value="SPOR-like_sf"/>
</dbReference>
<dbReference type="Gene3D" id="3.30.70.1070">
    <property type="entry name" value="Sporulation related repeat"/>
    <property type="match status" value="1"/>
</dbReference>
<dbReference type="RefSeq" id="WP_101343097.1">
    <property type="nucleotide sequence ID" value="NZ_PJAI02000028.1"/>
</dbReference>
<comment type="similarity">
    <text evidence="4 5">Belongs to the RlpA family.</text>
</comment>
<dbReference type="EC" id="4.2.2.-" evidence="4"/>
<feature type="domain" description="SPOR" evidence="7">
    <location>
        <begin position="229"/>
        <end position="305"/>
    </location>
</feature>
<keyword evidence="9" id="KW-1185">Reference proteome</keyword>
<evidence type="ECO:0000256" key="3">
    <source>
        <dbReference type="ARBA" id="ARBA00023316"/>
    </source>
</evidence>
<dbReference type="NCBIfam" id="TIGR00413">
    <property type="entry name" value="rlpA"/>
    <property type="match status" value="1"/>
</dbReference>
<dbReference type="Gene3D" id="2.40.40.10">
    <property type="entry name" value="RlpA-like domain"/>
    <property type="match status" value="1"/>
</dbReference>
<reference evidence="8 9" key="1">
    <citation type="submission" date="2019-08" db="EMBL/GenBank/DDBJ databases">
        <title>Microbe sample from Colwellia echini.</title>
        <authorList>
            <person name="Christiansen L."/>
            <person name="Pathiraja D."/>
            <person name="Schultz-Johansen M."/>
            <person name="Choi I.-G."/>
            <person name="Stougaard P."/>
        </authorList>
    </citation>
    <scope>NUCLEOTIDE SEQUENCE [LARGE SCALE GENOMIC DNA]</scope>
    <source>
        <strain evidence="8 9">A3</strain>
    </source>
</reference>
<dbReference type="InterPro" id="IPR009009">
    <property type="entry name" value="RlpA-like_DPBB"/>
</dbReference>
<evidence type="ECO:0000256" key="2">
    <source>
        <dbReference type="ARBA" id="ARBA00023239"/>
    </source>
</evidence>
<keyword evidence="1 4" id="KW-0732">Signal</keyword>
<dbReference type="InterPro" id="IPR034718">
    <property type="entry name" value="RlpA"/>
</dbReference>
<gene>
    <name evidence="4" type="primary">rlpA</name>
    <name evidence="8" type="ORF">CWS31_016020</name>
</gene>
<dbReference type="Pfam" id="PF03330">
    <property type="entry name" value="DPBB_1"/>
    <property type="match status" value="1"/>
</dbReference>
<proteinExistence type="inferred from homology"/>
<dbReference type="EMBL" id="PJAI02000028">
    <property type="protein sequence ID" value="TYK64370.1"/>
    <property type="molecule type" value="Genomic_DNA"/>
</dbReference>
<evidence type="ECO:0000256" key="6">
    <source>
        <dbReference type="SAM" id="MobiDB-lite"/>
    </source>
</evidence>
<evidence type="ECO:0000313" key="8">
    <source>
        <dbReference type="EMBL" id="TYK64370.1"/>
    </source>
</evidence>
<dbReference type="Proteomes" id="UP000815846">
    <property type="component" value="Unassembled WGS sequence"/>
</dbReference>
<accession>A0ABY3MT53</accession>
<evidence type="ECO:0000256" key="5">
    <source>
        <dbReference type="RuleBase" id="RU003495"/>
    </source>
</evidence>
<dbReference type="CDD" id="cd22268">
    <property type="entry name" value="DPBB_RlpA-like"/>
    <property type="match status" value="1"/>
</dbReference>
<organism evidence="8 9">
    <name type="scientific">Colwellia echini</name>
    <dbReference type="NCBI Taxonomy" id="1982103"/>
    <lineage>
        <taxon>Bacteria</taxon>
        <taxon>Pseudomonadati</taxon>
        <taxon>Pseudomonadota</taxon>
        <taxon>Gammaproteobacteria</taxon>
        <taxon>Alteromonadales</taxon>
        <taxon>Colwelliaceae</taxon>
        <taxon>Colwellia</taxon>
    </lineage>
</organism>
<comment type="function">
    <text evidence="4">Lytic transglycosylase with a strong preference for naked glycan strands that lack stem peptides.</text>
</comment>
<dbReference type="InterPro" id="IPR012997">
    <property type="entry name" value="RplA"/>
</dbReference>
<name>A0ABY3MT53_9GAMM</name>
<protein>
    <recommendedName>
        <fullName evidence="4">Endolytic peptidoglycan transglycosylase RlpA</fullName>
        <ecNumber evidence="4">4.2.2.-</ecNumber>
    </recommendedName>
</protein>
<keyword evidence="3 4" id="KW-0961">Cell wall biogenesis/degradation</keyword>
<dbReference type="PANTHER" id="PTHR34183:SF1">
    <property type="entry name" value="ENDOLYTIC PEPTIDOGLYCAN TRANSGLYCOSYLASE RLPA"/>
    <property type="match status" value="1"/>
</dbReference>
<dbReference type="SUPFAM" id="SSF110997">
    <property type="entry name" value="Sporulation related repeat"/>
    <property type="match status" value="1"/>
</dbReference>
<dbReference type="InterPro" id="IPR007730">
    <property type="entry name" value="SPOR-like_dom"/>
</dbReference>
<feature type="chain" id="PRO_5044927133" description="Endolytic peptidoglycan transglycosylase RlpA" evidence="4">
    <location>
        <begin position="36"/>
        <end position="307"/>
    </location>
</feature>
<evidence type="ECO:0000313" key="9">
    <source>
        <dbReference type="Proteomes" id="UP000815846"/>
    </source>
</evidence>